<sequence>MAGIGHNGGPSMAAGHGFRKVAWSRARAALLPSLPLEIVRLRVKRAERLGLPYKTYATVRAVTGHDIVGFLFSDNALGMHRAGEMPAASRARLAALEGAARRLVAVHGASAPQAWVEPGLIDAAGLAPSLATPWRAARDNLRALARQADVPVDGLVVVAATALEREWSATAGLGGTIARDVMFPG</sequence>
<dbReference type="Proteomes" id="UP000825009">
    <property type="component" value="Chromosome"/>
</dbReference>
<dbReference type="KEGG" id="gce:KYE46_05620"/>
<dbReference type="EMBL" id="CP079194">
    <property type="protein sequence ID" value="QXT40714.1"/>
    <property type="molecule type" value="Genomic_DNA"/>
</dbReference>
<reference evidence="1 2" key="1">
    <citation type="submission" date="2021-07" db="EMBL/GenBank/DDBJ databases">
        <title>A novel Jannaschia species isolated from marine dinoflagellate Ceratoperidinium margalefii.</title>
        <authorList>
            <person name="Jiang Y."/>
            <person name="Li Z."/>
        </authorList>
    </citation>
    <scope>NUCLEOTIDE SEQUENCE [LARGE SCALE GENOMIC DNA]</scope>
    <source>
        <strain evidence="1 2">J12C1-MA-4</strain>
    </source>
</reference>
<accession>A0A8F6TYW9</accession>
<evidence type="ECO:0000313" key="1">
    <source>
        <dbReference type="EMBL" id="QXT40714.1"/>
    </source>
</evidence>
<organism evidence="1 2">
    <name type="scientific">Gymnodinialimonas ceratoperidinii</name>
    <dbReference type="NCBI Taxonomy" id="2856823"/>
    <lineage>
        <taxon>Bacteria</taxon>
        <taxon>Pseudomonadati</taxon>
        <taxon>Pseudomonadota</taxon>
        <taxon>Alphaproteobacteria</taxon>
        <taxon>Rhodobacterales</taxon>
        <taxon>Paracoccaceae</taxon>
        <taxon>Gymnodinialimonas</taxon>
    </lineage>
</organism>
<gene>
    <name evidence="1" type="ORF">KYE46_05620</name>
</gene>
<protein>
    <submittedName>
        <fullName evidence="1">Uncharacterized protein</fullName>
    </submittedName>
</protein>
<dbReference type="AlphaFoldDB" id="A0A8F6TYW9"/>
<keyword evidence="2" id="KW-1185">Reference proteome</keyword>
<proteinExistence type="predicted"/>
<dbReference type="RefSeq" id="WP_219004069.1">
    <property type="nucleotide sequence ID" value="NZ_CP079194.1"/>
</dbReference>
<name>A0A8F6TYW9_9RHOB</name>
<evidence type="ECO:0000313" key="2">
    <source>
        <dbReference type="Proteomes" id="UP000825009"/>
    </source>
</evidence>